<dbReference type="Pfam" id="PF08818">
    <property type="entry name" value="DUF1801"/>
    <property type="match status" value="1"/>
</dbReference>
<dbReference type="RefSeq" id="WP_126423560.1">
    <property type="nucleotide sequence ID" value="NZ_AP018828.1"/>
</dbReference>
<feature type="domain" description="YdhG-like" evidence="1">
    <location>
        <begin position="26"/>
        <end position="128"/>
    </location>
</feature>
<proteinExistence type="predicted"/>
<evidence type="ECO:0000313" key="2">
    <source>
        <dbReference type="EMBL" id="BBF81927.1"/>
    </source>
</evidence>
<dbReference type="OrthoDB" id="5951444at2"/>
<evidence type="ECO:0000313" key="3">
    <source>
        <dbReference type="Proteomes" id="UP000278756"/>
    </source>
</evidence>
<dbReference type="InterPro" id="IPR014922">
    <property type="entry name" value="YdhG-like"/>
</dbReference>
<accession>A0A3G9G576</accession>
<sequence length="139" mass="14968">MAEPKTQPTDADPVAFLDAKAPEKMRADAQTLLRLFADVTGEPPVVWGTSLIGYGRYTYLSGKTTVPWPLSAFAVRSAALTLYVLASAPEQADHLARLGKHTTGGGCLYIKRLSEVDMDVLLEIIATAHALMTARHLSS</sequence>
<reference evidence="3" key="2">
    <citation type="journal article" date="2017" name="Plant Physiol. Biochem.">
        <title>Differential oxidative and antioxidative response of duckweed Lemna minor toward plant growth promoting/inhibiting bacteria.</title>
        <authorList>
            <person name="Ishizawa H."/>
            <person name="Kuroda M."/>
            <person name="Morikawa M."/>
            <person name="Ike M."/>
        </authorList>
    </citation>
    <scope>NUCLEOTIDE SEQUENCE [LARGE SCALE GENOMIC DNA]</scope>
    <source>
        <strain evidence="3">M6</strain>
    </source>
</reference>
<dbReference type="Proteomes" id="UP000278756">
    <property type="component" value="Chromosome 2"/>
</dbReference>
<evidence type="ECO:0000259" key="1">
    <source>
        <dbReference type="Pfam" id="PF08818"/>
    </source>
</evidence>
<name>A0A3G9G576_9CAUL</name>
<reference evidence="3" key="1">
    <citation type="journal article" date="2017" name="Biotechnol. Biofuels">
        <title>Evaluation of environmental bacterial communities as a factor affecting the growth of duckweed Lemna minor.</title>
        <authorList>
            <person name="Ishizawa H."/>
            <person name="Kuroda M."/>
            <person name="Morikawa M."/>
            <person name="Ike M."/>
        </authorList>
    </citation>
    <scope>NUCLEOTIDE SEQUENCE [LARGE SCALE GENOMIC DNA]</scope>
    <source>
        <strain evidence="3">M6</strain>
    </source>
</reference>
<gene>
    <name evidence="2" type="ORF">EM6_2543</name>
</gene>
<dbReference type="AlphaFoldDB" id="A0A3G9G576"/>
<protein>
    <recommendedName>
        <fullName evidence="1">YdhG-like domain-containing protein</fullName>
    </recommendedName>
</protein>
<organism evidence="2 3">
    <name type="scientific">Asticcacaulis excentricus</name>
    <dbReference type="NCBI Taxonomy" id="78587"/>
    <lineage>
        <taxon>Bacteria</taxon>
        <taxon>Pseudomonadati</taxon>
        <taxon>Pseudomonadota</taxon>
        <taxon>Alphaproteobacteria</taxon>
        <taxon>Caulobacterales</taxon>
        <taxon>Caulobacteraceae</taxon>
        <taxon>Asticcacaulis</taxon>
    </lineage>
</organism>
<dbReference type="EMBL" id="AP018828">
    <property type="protein sequence ID" value="BBF81927.1"/>
    <property type="molecule type" value="Genomic_DNA"/>
</dbReference>